<organism evidence="2 3">
    <name type="scientific">Pyrococcus horikoshii (strain ATCC 700860 / DSM 12428 / JCM 9974 / NBRC 100139 / OT-3)</name>
    <dbReference type="NCBI Taxonomy" id="70601"/>
    <lineage>
        <taxon>Archaea</taxon>
        <taxon>Methanobacteriati</taxon>
        <taxon>Methanobacteriota</taxon>
        <taxon>Thermococci</taxon>
        <taxon>Thermococcales</taxon>
        <taxon>Thermococcaceae</taxon>
        <taxon>Pyrococcus</taxon>
    </lineage>
</organism>
<feature type="transmembrane region" description="Helical" evidence="1">
    <location>
        <begin position="12"/>
        <end position="31"/>
    </location>
</feature>
<dbReference type="EMBL" id="BA000001">
    <property type="protein sequence ID" value="BAA30445.1"/>
    <property type="molecule type" value="Genomic_DNA"/>
</dbReference>
<keyword evidence="3" id="KW-1185">Reference proteome</keyword>
<dbReference type="EnsemblBacteria" id="BAA30445">
    <property type="protein sequence ID" value="BAA30445"/>
    <property type="gene ID" value="BAA30445"/>
</dbReference>
<proteinExistence type="predicted"/>
<keyword evidence="1" id="KW-1133">Transmembrane helix</keyword>
<dbReference type="AlphaFoldDB" id="O59064"/>
<gene>
    <name evidence="2" type="ordered locus">PH1339</name>
</gene>
<keyword evidence="1" id="KW-0812">Transmembrane</keyword>
<evidence type="ECO:0000256" key="1">
    <source>
        <dbReference type="SAM" id="Phobius"/>
    </source>
</evidence>
<protein>
    <submittedName>
        <fullName evidence="2">Uncharacterized protein</fullName>
    </submittedName>
</protein>
<evidence type="ECO:0000313" key="2">
    <source>
        <dbReference type="EMBL" id="BAA30445.1"/>
    </source>
</evidence>
<reference evidence="2 3" key="1">
    <citation type="journal article" date="1998" name="DNA Res.">
        <title>Complete sequence and gene organization of the genome of a hyper-thermophilic archaebacterium, Pyrococcus horikoshii OT3.</title>
        <authorList>
            <person name="Kawarabayasi Y."/>
            <person name="Sawada M."/>
            <person name="Horikawa H."/>
            <person name="Haikawa Y."/>
            <person name="Hino Y."/>
            <person name="Yamamoto S."/>
            <person name="Sekine M."/>
            <person name="Baba S."/>
            <person name="Kosugi H."/>
            <person name="Hosoyama A."/>
            <person name="Nagai Y."/>
            <person name="Sakai M."/>
            <person name="Ogura K."/>
            <person name="Otuka R."/>
            <person name="Nakazawa H."/>
            <person name="Takamiya M."/>
            <person name="Ohfuku Y."/>
            <person name="Funahashi T."/>
            <person name="Tanaka T."/>
            <person name="Kudoh Y."/>
            <person name="Yamazaki J."/>
            <person name="Kushida N."/>
            <person name="Oguchi A."/>
            <person name="Aoki K."/>
            <person name="Nakamura Y."/>
            <person name="Robb T.F."/>
            <person name="Horikoshi K."/>
            <person name="Masuchi Y."/>
            <person name="Shizuya H."/>
            <person name="Kikuchi H."/>
        </authorList>
    </citation>
    <scope>NUCLEOTIDE SEQUENCE [LARGE SCALE GENOMIC DNA]</scope>
    <source>
        <strain evidence="3">ATCC 700860 / DSM 12428 / JCM 9974 / NBRC 100139 / OT-3</strain>
    </source>
</reference>
<dbReference type="STRING" id="70601.gene:9378315"/>
<name>O59064_PYRHO</name>
<sequence length="140" mass="15490">MSNMRSQVSIDFLIALTLVTITALNLISLGLTQMEEAKSFDLSSKVKVFAIDVRDTVTKVYSCGEGFAVKKTWPFELNPGDEIIVSLETSGIVNVTLITGGKRYTVIERLQVPIAENSSVILTTEKRNFWIKFEGGVKVE</sequence>
<dbReference type="Proteomes" id="UP000000752">
    <property type="component" value="Chromosome"/>
</dbReference>
<evidence type="ECO:0000313" key="3">
    <source>
        <dbReference type="Proteomes" id="UP000000752"/>
    </source>
</evidence>
<accession>O59064</accession>
<dbReference type="PIR" id="E71005">
    <property type="entry name" value="E71005"/>
</dbReference>
<dbReference type="KEGG" id="pho:PH1339"/>
<dbReference type="eggNOG" id="arCOG03821">
    <property type="taxonomic scope" value="Archaea"/>
</dbReference>
<keyword evidence="1" id="KW-0472">Membrane</keyword>